<sequence>MTTQAPRGVHLTGSTPFATASEHFHRVGAVLPHHLKSIPDGETGPQGNWIGCQYPIFARFPKLLSSGVWVFPPREDINDLVPLKGIPAMVRDIAVNYDVWALQSYSEFRKLRDEGVISKNVKFQVCLPTPLSVMIFYIHTPYRTTVEPLYENALMKALRNIQDNIPHEDLVIQWDVVQEMSLLEDVPRMENAYGLGKESESWFEPIDDGVIERLVRVMGHVDKDVDMGMHICYGDFMHKHFIQPPSTEKAAFVVSSLLKKLDRKLDYFQFPVAKARDDEAYYDRMKSILPLIHEKGTYIYVGLVHPNDEEGTKRKLAAAQKALGDSGWGVAAECGIGREPLEGAMNVMETSKAISQPWSA</sequence>
<keyword evidence="2" id="KW-1185">Reference proteome</keyword>
<dbReference type="Proteomes" id="UP001172386">
    <property type="component" value="Unassembled WGS sequence"/>
</dbReference>
<evidence type="ECO:0000313" key="1">
    <source>
        <dbReference type="EMBL" id="KAJ9654993.1"/>
    </source>
</evidence>
<protein>
    <submittedName>
        <fullName evidence="1">Uncharacterized protein</fullName>
    </submittedName>
</protein>
<evidence type="ECO:0000313" key="2">
    <source>
        <dbReference type="Proteomes" id="UP001172386"/>
    </source>
</evidence>
<gene>
    <name evidence="1" type="ORF">H2198_006038</name>
</gene>
<accession>A0ACC3A3Y1</accession>
<organism evidence="1 2">
    <name type="scientific">Neophaeococcomyces mojaviensis</name>
    <dbReference type="NCBI Taxonomy" id="3383035"/>
    <lineage>
        <taxon>Eukaryota</taxon>
        <taxon>Fungi</taxon>
        <taxon>Dikarya</taxon>
        <taxon>Ascomycota</taxon>
        <taxon>Pezizomycotina</taxon>
        <taxon>Eurotiomycetes</taxon>
        <taxon>Chaetothyriomycetidae</taxon>
        <taxon>Chaetothyriales</taxon>
        <taxon>Chaetothyriales incertae sedis</taxon>
        <taxon>Neophaeococcomyces</taxon>
    </lineage>
</organism>
<comment type="caution">
    <text evidence="1">The sequence shown here is derived from an EMBL/GenBank/DDBJ whole genome shotgun (WGS) entry which is preliminary data.</text>
</comment>
<dbReference type="EMBL" id="JAPDRQ010000107">
    <property type="protein sequence ID" value="KAJ9654993.1"/>
    <property type="molecule type" value="Genomic_DNA"/>
</dbReference>
<reference evidence="1" key="1">
    <citation type="submission" date="2022-10" db="EMBL/GenBank/DDBJ databases">
        <title>Culturing micro-colonial fungi from biological soil crusts in the Mojave desert and describing Neophaeococcomyces mojavensis, and introducing the new genera and species Taxawa tesnikishii.</title>
        <authorList>
            <person name="Kurbessoian T."/>
            <person name="Stajich J.E."/>
        </authorList>
    </citation>
    <scope>NUCLEOTIDE SEQUENCE</scope>
    <source>
        <strain evidence="1">JES_112</strain>
    </source>
</reference>
<proteinExistence type="predicted"/>
<name>A0ACC3A3Y1_9EURO</name>